<dbReference type="Proteomes" id="UP000177625">
    <property type="component" value="Unassembled WGS sequence"/>
</dbReference>
<reference evidence="2" key="1">
    <citation type="submission" date="2016-03" db="EMBL/GenBank/DDBJ databases">
        <authorList>
            <person name="Guldener U."/>
        </authorList>
    </citation>
    <scope>NUCLEOTIDE SEQUENCE [LARGE SCALE GENOMIC DNA]</scope>
</reference>
<name>A0A1E1M8U6_RHYSE</name>
<protein>
    <submittedName>
        <fullName evidence="1">Uncharacterized protein</fullName>
    </submittedName>
</protein>
<evidence type="ECO:0000313" key="2">
    <source>
        <dbReference type="Proteomes" id="UP000177625"/>
    </source>
</evidence>
<organism evidence="1 2">
    <name type="scientific">Rhynchosporium secalis</name>
    <name type="common">Barley scald fungus</name>
    <dbReference type="NCBI Taxonomy" id="38038"/>
    <lineage>
        <taxon>Eukaryota</taxon>
        <taxon>Fungi</taxon>
        <taxon>Dikarya</taxon>
        <taxon>Ascomycota</taxon>
        <taxon>Pezizomycotina</taxon>
        <taxon>Leotiomycetes</taxon>
        <taxon>Helotiales</taxon>
        <taxon>Ploettnerulaceae</taxon>
        <taxon>Rhynchosporium</taxon>
    </lineage>
</organism>
<sequence length="127" mass="14637">MLNLEEVIVYDLDLPQNYGGVLILEEVNESQLLRELCQMSKNKRASMGYLLATRKAVHKDFAVTGEKLKTRSGPLREGEKGPFKFWILSKRLEGKKRPVVKLAFVRVNKRMSRSRFSVLNPTDIVWS</sequence>
<keyword evidence="2" id="KW-1185">Reference proteome</keyword>
<proteinExistence type="predicted"/>
<evidence type="ECO:0000313" key="1">
    <source>
        <dbReference type="EMBL" id="CZT45498.1"/>
    </source>
</evidence>
<dbReference type="AlphaFoldDB" id="A0A1E1M8U6"/>
<dbReference type="EMBL" id="FJVC01000214">
    <property type="protein sequence ID" value="CZT45498.1"/>
    <property type="molecule type" value="Genomic_DNA"/>
</dbReference>
<accession>A0A1E1M8U6</accession>
<gene>
    <name evidence="1" type="ORF">RSE6_05814</name>
</gene>